<dbReference type="Pfam" id="PF09339">
    <property type="entry name" value="HTH_IclR"/>
    <property type="match status" value="1"/>
</dbReference>
<dbReference type="InterPro" id="IPR029016">
    <property type="entry name" value="GAF-like_dom_sf"/>
</dbReference>
<comment type="caution">
    <text evidence="6">The sequence shown here is derived from an EMBL/GenBank/DDBJ whole genome shotgun (WGS) entry which is preliminary data.</text>
</comment>
<keyword evidence="7" id="KW-1185">Reference proteome</keyword>
<evidence type="ECO:0000256" key="2">
    <source>
        <dbReference type="ARBA" id="ARBA00023125"/>
    </source>
</evidence>
<keyword evidence="2" id="KW-0238">DNA-binding</keyword>
<feature type="domain" description="HTH iclR-type" evidence="4">
    <location>
        <begin position="1"/>
        <end position="60"/>
    </location>
</feature>
<keyword evidence="1" id="KW-0805">Transcription regulation</keyword>
<evidence type="ECO:0000313" key="7">
    <source>
        <dbReference type="Proteomes" id="UP001597478"/>
    </source>
</evidence>
<dbReference type="Gene3D" id="1.10.10.10">
    <property type="entry name" value="Winged helix-like DNA-binding domain superfamily/Winged helix DNA-binding domain"/>
    <property type="match status" value="1"/>
</dbReference>
<dbReference type="InterPro" id="IPR005471">
    <property type="entry name" value="Tscrpt_reg_IclR_N"/>
</dbReference>
<dbReference type="PANTHER" id="PTHR30136:SF24">
    <property type="entry name" value="HTH-TYPE TRANSCRIPTIONAL REPRESSOR ALLR"/>
    <property type="match status" value="1"/>
</dbReference>
<dbReference type="SMART" id="SM00346">
    <property type="entry name" value="HTH_ICLR"/>
    <property type="match status" value="1"/>
</dbReference>
<protein>
    <submittedName>
        <fullName evidence="6">IclR family transcriptional regulator</fullName>
    </submittedName>
</protein>
<dbReference type="SUPFAM" id="SSF46785">
    <property type="entry name" value="Winged helix' DNA-binding domain"/>
    <property type="match status" value="1"/>
</dbReference>
<dbReference type="EMBL" id="JBHUOF010000019">
    <property type="protein sequence ID" value="MFD2800643.1"/>
    <property type="molecule type" value="Genomic_DNA"/>
</dbReference>
<gene>
    <name evidence="6" type="ORF">ACFS2C_14710</name>
</gene>
<dbReference type="PROSITE" id="PS51077">
    <property type="entry name" value="HTH_ICLR"/>
    <property type="match status" value="1"/>
</dbReference>
<evidence type="ECO:0000259" key="4">
    <source>
        <dbReference type="PROSITE" id="PS51077"/>
    </source>
</evidence>
<evidence type="ECO:0000259" key="5">
    <source>
        <dbReference type="PROSITE" id="PS51078"/>
    </source>
</evidence>
<feature type="domain" description="IclR-ED" evidence="5">
    <location>
        <begin position="61"/>
        <end position="240"/>
    </location>
</feature>
<dbReference type="SUPFAM" id="SSF55781">
    <property type="entry name" value="GAF domain-like"/>
    <property type="match status" value="1"/>
</dbReference>
<evidence type="ECO:0000313" key="6">
    <source>
        <dbReference type="EMBL" id="MFD2800643.1"/>
    </source>
</evidence>
<evidence type="ECO:0000256" key="1">
    <source>
        <dbReference type="ARBA" id="ARBA00023015"/>
    </source>
</evidence>
<dbReference type="Gene3D" id="3.30.450.40">
    <property type="match status" value="1"/>
</dbReference>
<dbReference type="Pfam" id="PF01614">
    <property type="entry name" value="IclR_C"/>
    <property type="match status" value="1"/>
</dbReference>
<reference evidence="7" key="1">
    <citation type="journal article" date="2019" name="Int. J. Syst. Evol. Microbiol.">
        <title>The Global Catalogue of Microorganisms (GCM) 10K type strain sequencing project: providing services to taxonomists for standard genome sequencing and annotation.</title>
        <authorList>
            <consortium name="The Broad Institute Genomics Platform"/>
            <consortium name="The Broad Institute Genome Sequencing Center for Infectious Disease"/>
            <person name="Wu L."/>
            <person name="Ma J."/>
        </authorList>
    </citation>
    <scope>NUCLEOTIDE SEQUENCE [LARGE SCALE GENOMIC DNA]</scope>
    <source>
        <strain evidence="7">IBRC-M 10906</strain>
    </source>
</reference>
<dbReference type="InterPro" id="IPR050707">
    <property type="entry name" value="HTH_MetabolicPath_Reg"/>
</dbReference>
<dbReference type="PANTHER" id="PTHR30136">
    <property type="entry name" value="HELIX-TURN-HELIX TRANSCRIPTIONAL REGULATOR, ICLR FAMILY"/>
    <property type="match status" value="1"/>
</dbReference>
<sequence>MLRRAFVILDAFAGSQEEQTITGICRKTDLPPSTVHRMLATMVDWGGVERTGRGRYRLGLKFWKLGSQVPQARQLRDIALPFLEDLYEATHEVVHLGVRDGLDLLYVEKISGRRSVQAMSGVGRRLPLYATGPGKVLLAHGGTELLDDVIAHGLVRRTEYTITDPAQLRRALAEVRKTGVAVSRNEASMGTASVAAPIRDSTGTVVASVSVVMPDDRIDVPKLIPLVKTVARAISRQNTEPG</sequence>
<dbReference type="Proteomes" id="UP001597478">
    <property type="component" value="Unassembled WGS sequence"/>
</dbReference>
<dbReference type="RefSeq" id="WP_377392165.1">
    <property type="nucleotide sequence ID" value="NZ_JBHSAN010000028.1"/>
</dbReference>
<keyword evidence="3" id="KW-0804">Transcription</keyword>
<evidence type="ECO:0000256" key="3">
    <source>
        <dbReference type="ARBA" id="ARBA00023163"/>
    </source>
</evidence>
<accession>A0ABW5W9P3</accession>
<organism evidence="6 7">
    <name type="scientific">Prauserella oleivorans</name>
    <dbReference type="NCBI Taxonomy" id="1478153"/>
    <lineage>
        <taxon>Bacteria</taxon>
        <taxon>Bacillati</taxon>
        <taxon>Actinomycetota</taxon>
        <taxon>Actinomycetes</taxon>
        <taxon>Pseudonocardiales</taxon>
        <taxon>Pseudonocardiaceae</taxon>
        <taxon>Prauserella</taxon>
    </lineage>
</organism>
<dbReference type="InterPro" id="IPR036388">
    <property type="entry name" value="WH-like_DNA-bd_sf"/>
</dbReference>
<dbReference type="InterPro" id="IPR036390">
    <property type="entry name" value="WH_DNA-bd_sf"/>
</dbReference>
<dbReference type="InterPro" id="IPR014757">
    <property type="entry name" value="Tscrpt_reg_IclR_C"/>
</dbReference>
<name>A0ABW5W9P3_9PSEU</name>
<proteinExistence type="predicted"/>
<dbReference type="PROSITE" id="PS51078">
    <property type="entry name" value="ICLR_ED"/>
    <property type="match status" value="1"/>
</dbReference>